<organism evidence="2 3">
    <name type="scientific">Pelagihabitans pacificus</name>
    <dbReference type="NCBI Taxonomy" id="2696054"/>
    <lineage>
        <taxon>Bacteria</taxon>
        <taxon>Pseudomonadati</taxon>
        <taxon>Bacteroidota</taxon>
        <taxon>Flavobacteriia</taxon>
        <taxon>Flavobacteriales</taxon>
        <taxon>Flavobacteriaceae</taxon>
        <taxon>Pelagihabitans</taxon>
    </lineage>
</organism>
<dbReference type="RefSeq" id="WP_152575847.1">
    <property type="nucleotide sequence ID" value="NZ_VIKU02000007.1"/>
</dbReference>
<accession>A0A967AVU7</accession>
<reference evidence="2" key="1">
    <citation type="submission" date="2019-07" db="EMBL/GenBank/DDBJ databases">
        <authorList>
            <person name="De-Chao Zhang Q."/>
        </authorList>
    </citation>
    <scope>NUCLEOTIDE SEQUENCE</scope>
    <source>
        <strain evidence="2">TP-CH-4</strain>
    </source>
</reference>
<evidence type="ECO:0000313" key="3">
    <source>
        <dbReference type="Proteomes" id="UP000707206"/>
    </source>
</evidence>
<name>A0A967AVU7_9FLAO</name>
<protein>
    <submittedName>
        <fullName evidence="2">Uncharacterized protein</fullName>
    </submittedName>
</protein>
<evidence type="ECO:0000256" key="1">
    <source>
        <dbReference type="SAM" id="Phobius"/>
    </source>
</evidence>
<proteinExistence type="predicted"/>
<dbReference type="AlphaFoldDB" id="A0A967AVU7"/>
<dbReference type="EMBL" id="VIKU02000007">
    <property type="protein sequence ID" value="NHF61349.1"/>
    <property type="molecule type" value="Genomic_DNA"/>
</dbReference>
<keyword evidence="3" id="KW-1185">Reference proteome</keyword>
<gene>
    <name evidence="2" type="ORF">FK220_018490</name>
</gene>
<keyword evidence="1" id="KW-1133">Transmembrane helix</keyword>
<comment type="caution">
    <text evidence="2">The sequence shown here is derived from an EMBL/GenBank/DDBJ whole genome shotgun (WGS) entry which is preliminary data.</text>
</comment>
<dbReference type="Proteomes" id="UP000707206">
    <property type="component" value="Unassembled WGS sequence"/>
</dbReference>
<keyword evidence="1" id="KW-0472">Membrane</keyword>
<keyword evidence="1" id="KW-0812">Transmembrane</keyword>
<reference evidence="2" key="2">
    <citation type="submission" date="2020-03" db="EMBL/GenBank/DDBJ databases">
        <title>Flavobacteriaceae bacterium strain TP-CH-4, a member of the family Flavobacteriaceae isolated from a deep-sea seamount.</title>
        <authorList>
            <person name="Zhang D.-C."/>
        </authorList>
    </citation>
    <scope>NUCLEOTIDE SEQUENCE</scope>
    <source>
        <strain evidence="2">TP-CH-4</strain>
    </source>
</reference>
<evidence type="ECO:0000313" key="2">
    <source>
        <dbReference type="EMBL" id="NHF61349.1"/>
    </source>
</evidence>
<feature type="transmembrane region" description="Helical" evidence="1">
    <location>
        <begin position="71"/>
        <end position="92"/>
    </location>
</feature>
<sequence>MGGEGSMASAILSLKQNRALLKKRSIRELKDVLREKSGKTELEFKKVDAKDLARLKKEIRKEARTNARNELFFYAISFFGVGILFYLIYLLFFG</sequence>